<feature type="transmembrane region" description="Helical" evidence="12">
    <location>
        <begin position="149"/>
        <end position="167"/>
    </location>
</feature>
<evidence type="ECO:0000256" key="13">
    <source>
        <dbReference type="SAM" id="SignalP"/>
    </source>
</evidence>
<feature type="transmembrane region" description="Helical" evidence="12">
    <location>
        <begin position="250"/>
        <end position="273"/>
    </location>
</feature>
<feature type="transmembrane region" description="Helical" evidence="12">
    <location>
        <begin position="355"/>
        <end position="377"/>
    </location>
</feature>
<name>A0A086STJ1_HAPC1</name>
<evidence type="ECO:0000256" key="2">
    <source>
        <dbReference type="ARBA" id="ARBA00004687"/>
    </source>
</evidence>
<dbReference type="OrthoDB" id="10252502at2759"/>
<dbReference type="STRING" id="857340.A0A086STJ1"/>
<dbReference type="Pfam" id="PF04188">
    <property type="entry name" value="Mannosyl_trans2"/>
    <property type="match status" value="1"/>
</dbReference>
<evidence type="ECO:0000313" key="14">
    <source>
        <dbReference type="EMBL" id="KFH40423.1"/>
    </source>
</evidence>
<dbReference type="GO" id="GO:0000009">
    <property type="term" value="F:alpha-1,6-mannosyltransferase activity"/>
    <property type="evidence" value="ECO:0007669"/>
    <property type="project" value="InterPro"/>
</dbReference>
<evidence type="ECO:0000313" key="15">
    <source>
        <dbReference type="Proteomes" id="UP000029964"/>
    </source>
</evidence>
<feature type="transmembrane region" description="Helical" evidence="12">
    <location>
        <begin position="408"/>
        <end position="431"/>
    </location>
</feature>
<dbReference type="InterPro" id="IPR007315">
    <property type="entry name" value="PIG-V/Gpi18"/>
</dbReference>
<evidence type="ECO:0000256" key="8">
    <source>
        <dbReference type="ARBA" id="ARBA00022692"/>
    </source>
</evidence>
<comment type="caution">
    <text evidence="14">The sequence shown here is derived from an EMBL/GenBank/DDBJ whole genome shotgun (WGS) entry which is preliminary data.</text>
</comment>
<comment type="function">
    <text evidence="12">Mannosyltransferase involved in glycosylphosphatidylinositol-anchor biosynthesis.</text>
</comment>
<dbReference type="Proteomes" id="UP000029964">
    <property type="component" value="Unassembled WGS sequence"/>
</dbReference>
<comment type="subcellular location">
    <subcellularLocation>
        <location evidence="1 12">Endoplasmic reticulum membrane</location>
        <topology evidence="1 12">Multi-pass membrane protein</topology>
    </subcellularLocation>
</comment>
<keyword evidence="10 12" id="KW-1133">Transmembrane helix</keyword>
<evidence type="ECO:0000256" key="11">
    <source>
        <dbReference type="ARBA" id="ARBA00023136"/>
    </source>
</evidence>
<organism evidence="14 15">
    <name type="scientific">Hapsidospora chrysogenum (strain ATCC 11550 / CBS 779.69 / DSM 880 / IAM 14645 / JCM 23072 / IMI 49137)</name>
    <name type="common">Acremonium chrysogenum</name>
    <dbReference type="NCBI Taxonomy" id="857340"/>
    <lineage>
        <taxon>Eukaryota</taxon>
        <taxon>Fungi</taxon>
        <taxon>Dikarya</taxon>
        <taxon>Ascomycota</taxon>
        <taxon>Pezizomycotina</taxon>
        <taxon>Sordariomycetes</taxon>
        <taxon>Hypocreomycetidae</taxon>
        <taxon>Hypocreales</taxon>
        <taxon>Bionectriaceae</taxon>
        <taxon>Hapsidospora</taxon>
    </lineage>
</organism>
<keyword evidence="9 12" id="KW-0256">Endoplasmic reticulum</keyword>
<keyword evidence="11 12" id="KW-0472">Membrane</keyword>
<reference evidence="15" key="1">
    <citation type="journal article" date="2014" name="Genome Announc.">
        <title>Genome sequence and annotation of Acremonium chrysogenum, producer of the beta-lactam antibiotic cephalosporin C.</title>
        <authorList>
            <person name="Terfehr D."/>
            <person name="Dahlmann T.A."/>
            <person name="Specht T."/>
            <person name="Zadra I."/>
            <person name="Kuernsteiner H."/>
            <person name="Kueck U."/>
        </authorList>
    </citation>
    <scope>NUCLEOTIDE SEQUENCE [LARGE SCALE GENOMIC DNA]</scope>
    <source>
        <strain evidence="15">ATCC 11550 / CBS 779.69 / DSM 880 / IAM 14645 / JCM 23072 / IMI 49137</strain>
    </source>
</reference>
<evidence type="ECO:0000256" key="4">
    <source>
        <dbReference type="ARBA" id="ARBA00013795"/>
    </source>
</evidence>
<comment type="pathway">
    <text evidence="2 12">Glycolipid biosynthesis; glycosylphosphatidylinositol-anchor biosynthesis.</text>
</comment>
<dbReference type="PANTHER" id="PTHR12468:SF2">
    <property type="entry name" value="GPI MANNOSYLTRANSFERASE 2"/>
    <property type="match status" value="1"/>
</dbReference>
<evidence type="ECO:0000256" key="7">
    <source>
        <dbReference type="ARBA" id="ARBA00022679"/>
    </source>
</evidence>
<dbReference type="PANTHER" id="PTHR12468">
    <property type="entry name" value="GPI MANNOSYLTRANSFERASE 2"/>
    <property type="match status" value="1"/>
</dbReference>
<comment type="similarity">
    <text evidence="3 12">Belongs to the PIGV family.</text>
</comment>
<evidence type="ECO:0000256" key="9">
    <source>
        <dbReference type="ARBA" id="ARBA00022824"/>
    </source>
</evidence>
<evidence type="ECO:0000256" key="1">
    <source>
        <dbReference type="ARBA" id="ARBA00004477"/>
    </source>
</evidence>
<keyword evidence="13" id="KW-0732">Signal</keyword>
<dbReference type="UniPathway" id="UPA00196"/>
<gene>
    <name evidence="14" type="ORF">ACRE_089050</name>
</gene>
<protein>
    <recommendedName>
        <fullName evidence="4 12">GPI mannosyltransferase 2</fullName>
        <ecNumber evidence="12">2.4.1.-</ecNumber>
    </recommendedName>
</protein>
<evidence type="ECO:0000256" key="5">
    <source>
        <dbReference type="ARBA" id="ARBA00022502"/>
    </source>
</evidence>
<dbReference type="EC" id="2.4.1.-" evidence="12"/>
<sequence length="434" mass="47144">MAFIDHECRPLGSLSLLFTCWKAFLLAIALGASVGPDYDTSTSLFFDRVYGQQAAVSALAQRLTRWDALYFAHAARVGKVYEQEWAFSISHSGLVSALTGLVPTDLLGVDDGATVLEPLVGIAVANLSHLLSVLTLYHLTALVSSDRRLAFVASILHIISPAGLFLSAPYAESTFSCLSFLATWLFALSYKHRHSTVKRGVSLVASGALFGLSALFRSNGLASGLLFAVEAVRCLISFAQKPGLSSLLSLLFPVVGGLYIAGGFAAPQVIAWMRYCDGAALRPWCARTLPSIYTFVQEHYWNVGFLRYWAPNQLPLFLLASPVLALLITSGIQVLREPSSTLNLLAPGTNEPFRLLVRSLAATQTLVALLAITNYHVQVINRLSSGYVVWYWWIAGCLLAENDRRRSIGLAVVIFFVMYAGIQGSLFASFLPPA</sequence>
<feature type="chain" id="PRO_5001814959" description="GPI mannosyltransferase 2" evidence="13">
    <location>
        <begin position="32"/>
        <end position="434"/>
    </location>
</feature>
<dbReference type="GO" id="GO:0004376">
    <property type="term" value="F:GPI mannosyltransferase activity"/>
    <property type="evidence" value="ECO:0007669"/>
    <property type="project" value="InterPro"/>
</dbReference>
<feature type="transmembrane region" description="Helical" evidence="12">
    <location>
        <begin position="314"/>
        <end position="335"/>
    </location>
</feature>
<keyword evidence="5 12" id="KW-0337">GPI-anchor biosynthesis</keyword>
<evidence type="ECO:0000256" key="3">
    <source>
        <dbReference type="ARBA" id="ARBA00008698"/>
    </source>
</evidence>
<feature type="signal peptide" evidence="13">
    <location>
        <begin position="1"/>
        <end position="31"/>
    </location>
</feature>
<keyword evidence="6 12" id="KW-0328">Glycosyltransferase</keyword>
<dbReference type="AlphaFoldDB" id="A0A086STJ1"/>
<dbReference type="GO" id="GO:0006506">
    <property type="term" value="P:GPI anchor biosynthetic process"/>
    <property type="evidence" value="ECO:0007669"/>
    <property type="project" value="UniProtKB-UniPathway"/>
</dbReference>
<evidence type="ECO:0000256" key="10">
    <source>
        <dbReference type="ARBA" id="ARBA00022989"/>
    </source>
</evidence>
<dbReference type="GO" id="GO:0031501">
    <property type="term" value="C:mannosyltransferase complex"/>
    <property type="evidence" value="ECO:0007669"/>
    <property type="project" value="TreeGrafter"/>
</dbReference>
<keyword evidence="7 12" id="KW-0808">Transferase</keyword>
<feature type="transmembrane region" description="Helical" evidence="12">
    <location>
        <begin position="119"/>
        <end position="137"/>
    </location>
</feature>
<evidence type="ECO:0000256" key="6">
    <source>
        <dbReference type="ARBA" id="ARBA00022676"/>
    </source>
</evidence>
<proteinExistence type="inferred from homology"/>
<keyword evidence="15" id="KW-1185">Reference proteome</keyword>
<accession>A0A086STJ1</accession>
<keyword evidence="8 12" id="KW-0812">Transmembrane</keyword>
<dbReference type="GO" id="GO:0005789">
    <property type="term" value="C:endoplasmic reticulum membrane"/>
    <property type="evidence" value="ECO:0007669"/>
    <property type="project" value="UniProtKB-SubCell"/>
</dbReference>
<dbReference type="HOGENOM" id="CLU_029048_0_0_1"/>
<evidence type="ECO:0000256" key="12">
    <source>
        <dbReference type="RuleBase" id="RU363112"/>
    </source>
</evidence>
<comment type="caution">
    <text evidence="12">Lacks conserved residue(s) required for the propagation of feature annotation.</text>
</comment>
<dbReference type="EMBL" id="JPKY01000207">
    <property type="protein sequence ID" value="KFH40423.1"/>
    <property type="molecule type" value="Genomic_DNA"/>
</dbReference>